<name>A0A5Q2TEK7_9BACI</name>
<dbReference type="InterPro" id="IPR011528">
    <property type="entry name" value="NERD"/>
</dbReference>
<keyword evidence="3" id="KW-1185">Reference proteome</keyword>
<gene>
    <name evidence="2" type="ORF">GI584_03755</name>
</gene>
<evidence type="ECO:0000313" key="2">
    <source>
        <dbReference type="EMBL" id="QGH33204.1"/>
    </source>
</evidence>
<protein>
    <recommendedName>
        <fullName evidence="1">NERD domain-containing protein</fullName>
    </recommendedName>
</protein>
<proteinExistence type="predicted"/>
<organism evidence="2 3">
    <name type="scientific">Gracilibacillus salitolerans</name>
    <dbReference type="NCBI Taxonomy" id="2663022"/>
    <lineage>
        <taxon>Bacteria</taxon>
        <taxon>Bacillati</taxon>
        <taxon>Bacillota</taxon>
        <taxon>Bacilli</taxon>
        <taxon>Bacillales</taxon>
        <taxon>Bacillaceae</taxon>
        <taxon>Gracilibacillus</taxon>
    </lineage>
</organism>
<reference evidence="2 3" key="1">
    <citation type="submission" date="2019-11" db="EMBL/GenBank/DDBJ databases">
        <title>Gracilibacillus salitolerans sp. nov., a moderate halophile isolated from a saline soil in northwest China.</title>
        <authorList>
            <person name="Gan L."/>
        </authorList>
    </citation>
    <scope>NUCLEOTIDE SEQUENCE [LARGE SCALE GENOMIC DNA]</scope>
    <source>
        <strain evidence="2 3">SCU50</strain>
    </source>
</reference>
<dbReference type="EMBL" id="CP045915">
    <property type="protein sequence ID" value="QGH33204.1"/>
    <property type="molecule type" value="Genomic_DNA"/>
</dbReference>
<dbReference type="Pfam" id="PF08378">
    <property type="entry name" value="NERD"/>
    <property type="match status" value="1"/>
</dbReference>
<evidence type="ECO:0000259" key="1">
    <source>
        <dbReference type="PROSITE" id="PS50965"/>
    </source>
</evidence>
<dbReference type="KEGG" id="grc:GI584_03755"/>
<sequence>MNRKGDDLLIVGPPQKTQQLLQLEVMQERYLDIPQDISESFGRELAGYLGEKSLPYFIDLITTTSHYDLYGLRLKRSNHHFQIDGLFLFRSFFLITEIKHLRGILSVNEAQQLIQSKESEDKVYQHPLSQANSQKEQLRKVLEDLGFESIPIYTLVIFTYDRANITFEHPDMIPVQQLLFRLKELTRKFSDPRLDRNQLLQLGKKLLSMHRERPLTFLQPSREVLRNMKRGVFCPKCKPKVMKWTYGTWKCSKCGYKDKNAHLPALIDFVFLFGYTINNKQARWFLLLDSIYTASRILRKLEVESYGGNKNKTYNLRFLLNSYKGRP</sequence>
<dbReference type="AlphaFoldDB" id="A0A5Q2TEK7"/>
<accession>A0A5Q2TEK7</accession>
<dbReference type="Proteomes" id="UP000339690">
    <property type="component" value="Chromosome"/>
</dbReference>
<dbReference type="RefSeq" id="WP_153790285.1">
    <property type="nucleotide sequence ID" value="NZ_CP045915.1"/>
</dbReference>
<feature type="domain" description="NERD" evidence="1">
    <location>
        <begin position="46"/>
        <end position="165"/>
    </location>
</feature>
<dbReference type="PROSITE" id="PS50965">
    <property type="entry name" value="NERD"/>
    <property type="match status" value="1"/>
</dbReference>
<evidence type="ECO:0000313" key="3">
    <source>
        <dbReference type="Proteomes" id="UP000339690"/>
    </source>
</evidence>